<dbReference type="InterPro" id="IPR002123">
    <property type="entry name" value="Plipid/glycerol_acylTrfase"/>
</dbReference>
<evidence type="ECO:0000256" key="4">
    <source>
        <dbReference type="RuleBase" id="RU361267"/>
    </source>
</evidence>
<dbReference type="SMART" id="SM00563">
    <property type="entry name" value="PlsC"/>
    <property type="match status" value="1"/>
</dbReference>
<dbReference type="AlphaFoldDB" id="A0A101HUE0"/>
<reference evidence="7" key="1">
    <citation type="journal article" date="2015" name="MBio">
        <title>Genome-Resolved Metagenomic Analysis Reveals Roles for Candidate Phyla and Other Microbial Community Members in Biogeochemical Transformations in Oil Reservoirs.</title>
        <authorList>
            <person name="Hu P."/>
            <person name="Tom L."/>
            <person name="Singh A."/>
            <person name="Thomas B.C."/>
            <person name="Baker B.J."/>
            <person name="Piceno Y.M."/>
            <person name="Andersen G.L."/>
            <person name="Banfield J.F."/>
        </authorList>
    </citation>
    <scope>NUCLEOTIDE SEQUENCE [LARGE SCALE GENOMIC DNA]</scope>
</reference>
<dbReference type="EC" id="2.3.1.51" evidence="4"/>
<evidence type="ECO:0000256" key="2">
    <source>
        <dbReference type="ARBA" id="ARBA00022679"/>
    </source>
</evidence>
<dbReference type="GO" id="GO:0003841">
    <property type="term" value="F:1-acylglycerol-3-phosphate O-acyltransferase activity"/>
    <property type="evidence" value="ECO:0007669"/>
    <property type="project" value="UniProtKB-UniRule"/>
</dbReference>
<evidence type="ECO:0000313" key="7">
    <source>
        <dbReference type="Proteomes" id="UP000054705"/>
    </source>
</evidence>
<proteinExistence type="inferred from homology"/>
<accession>A0A101HUE0</accession>
<dbReference type="NCBIfam" id="TIGR00530">
    <property type="entry name" value="AGP_acyltrn"/>
    <property type="match status" value="1"/>
</dbReference>
<dbReference type="GO" id="GO:0006654">
    <property type="term" value="P:phosphatidic acid biosynthetic process"/>
    <property type="evidence" value="ECO:0007669"/>
    <property type="project" value="TreeGrafter"/>
</dbReference>
<gene>
    <name evidence="6" type="ORF">XD97_0246</name>
</gene>
<evidence type="ECO:0000256" key="1">
    <source>
        <dbReference type="ARBA" id="ARBA00008655"/>
    </source>
</evidence>
<comment type="similarity">
    <text evidence="1 4">Belongs to the 1-acyl-sn-glycerol-3-phosphate acyltransferase family.</text>
</comment>
<comment type="domain">
    <text evidence="4">The HXXXXD motif is essential for acyltransferase activity and may constitute the binding site for the phosphate moiety of the glycerol-3-phosphate.</text>
</comment>
<comment type="catalytic activity">
    <reaction evidence="4">
        <text>a 1-acyl-sn-glycero-3-phosphate + an acyl-CoA = a 1,2-diacyl-sn-glycero-3-phosphate + CoA</text>
        <dbReference type="Rhea" id="RHEA:19709"/>
        <dbReference type="ChEBI" id="CHEBI:57287"/>
        <dbReference type="ChEBI" id="CHEBI:57970"/>
        <dbReference type="ChEBI" id="CHEBI:58342"/>
        <dbReference type="ChEBI" id="CHEBI:58608"/>
        <dbReference type="EC" id="2.3.1.51"/>
    </reaction>
</comment>
<dbReference type="PATRIC" id="fig|110500.4.peg.500"/>
<keyword evidence="3 4" id="KW-0012">Acyltransferase</keyword>
<dbReference type="PANTHER" id="PTHR10434:SF11">
    <property type="entry name" value="1-ACYL-SN-GLYCEROL-3-PHOSPHATE ACYLTRANSFERASE"/>
    <property type="match status" value="1"/>
</dbReference>
<dbReference type="CDD" id="cd07989">
    <property type="entry name" value="LPLAT_AGPAT-like"/>
    <property type="match status" value="1"/>
</dbReference>
<comment type="caution">
    <text evidence="6">The sequence shown here is derived from an EMBL/GenBank/DDBJ whole genome shotgun (WGS) entry which is preliminary data.</text>
</comment>
<dbReference type="InterPro" id="IPR004552">
    <property type="entry name" value="AGP_acyltrans"/>
</dbReference>
<protein>
    <recommendedName>
        <fullName evidence="4">1-acyl-sn-glycerol-3-phosphate acyltransferase</fullName>
        <ecNumber evidence="4">2.3.1.51</ecNumber>
    </recommendedName>
</protein>
<keyword evidence="4" id="KW-1208">Phospholipid metabolism</keyword>
<evidence type="ECO:0000256" key="3">
    <source>
        <dbReference type="ARBA" id="ARBA00023315"/>
    </source>
</evidence>
<dbReference type="Pfam" id="PF01553">
    <property type="entry name" value="Acyltransferase"/>
    <property type="match status" value="1"/>
</dbReference>
<dbReference type="PANTHER" id="PTHR10434">
    <property type="entry name" value="1-ACYL-SN-GLYCEROL-3-PHOSPHATE ACYLTRANSFERASE"/>
    <property type="match status" value="1"/>
</dbReference>
<keyword evidence="4" id="KW-0443">Lipid metabolism</keyword>
<evidence type="ECO:0000313" key="6">
    <source>
        <dbReference type="EMBL" id="KUK83180.1"/>
    </source>
</evidence>
<organism evidence="6 7">
    <name type="scientific">Pelotomaculum thermopropionicum</name>
    <dbReference type="NCBI Taxonomy" id="110500"/>
    <lineage>
        <taxon>Bacteria</taxon>
        <taxon>Bacillati</taxon>
        <taxon>Bacillota</taxon>
        <taxon>Clostridia</taxon>
        <taxon>Eubacteriales</taxon>
        <taxon>Desulfotomaculaceae</taxon>
        <taxon>Pelotomaculum</taxon>
    </lineage>
</organism>
<keyword evidence="4" id="KW-0444">Lipid biosynthesis</keyword>
<evidence type="ECO:0000259" key="5">
    <source>
        <dbReference type="SMART" id="SM00563"/>
    </source>
</evidence>
<keyword evidence="2 4" id="KW-0808">Transferase</keyword>
<name>A0A101HUE0_9FIRM</name>
<dbReference type="EMBL" id="LGGS01000043">
    <property type="protein sequence ID" value="KUK83180.1"/>
    <property type="molecule type" value="Genomic_DNA"/>
</dbReference>
<dbReference type="Proteomes" id="UP000054705">
    <property type="component" value="Unassembled WGS sequence"/>
</dbReference>
<keyword evidence="4" id="KW-0594">Phospholipid biosynthesis</keyword>
<sequence>MFYKFVRLLCRIALVLLRRWEVKGVENLPSGGGAVLVANHVSYWDPVVVGCAFNRRVYFMAKSELFEIPLLGPLISTLGAFPVRRDKSDRNAIRIAVKLLEEGKVVGIFPEGGRNRTGELMRPQPGAAMLAFKAGVPLLPVALKGTRGVLNKVTVTVGKPVFNRQGQKTRKADLETASQQVMVQLADLLDQKNNHRLFKK</sequence>
<feature type="domain" description="Phospholipid/glycerol acyltransferase" evidence="5">
    <location>
        <begin position="34"/>
        <end position="146"/>
    </location>
</feature>
<dbReference type="GO" id="GO:0016020">
    <property type="term" value="C:membrane"/>
    <property type="evidence" value="ECO:0007669"/>
    <property type="project" value="InterPro"/>
</dbReference>
<dbReference type="SUPFAM" id="SSF69593">
    <property type="entry name" value="Glycerol-3-phosphate (1)-acyltransferase"/>
    <property type="match status" value="1"/>
</dbReference>